<dbReference type="AlphaFoldDB" id="A0A346NNA7"/>
<name>A0A346NNA7_9ALTE</name>
<evidence type="ECO:0000313" key="1">
    <source>
        <dbReference type="EMBL" id="AXR07014.1"/>
    </source>
</evidence>
<dbReference type="EMBL" id="CP031769">
    <property type="protein sequence ID" value="AXR07014.1"/>
    <property type="molecule type" value="Genomic_DNA"/>
</dbReference>
<accession>A0A346NNA7</accession>
<keyword evidence="2" id="KW-1185">Reference proteome</keyword>
<protein>
    <submittedName>
        <fullName evidence="1">Uncharacterized protein</fullName>
    </submittedName>
</protein>
<dbReference type="Proteomes" id="UP000262073">
    <property type="component" value="Chromosome"/>
</dbReference>
<dbReference type="KEGG" id="salm:D0Y50_12035"/>
<gene>
    <name evidence="1" type="ORF">D0Y50_12035</name>
</gene>
<evidence type="ECO:0000313" key="2">
    <source>
        <dbReference type="Proteomes" id="UP000262073"/>
    </source>
</evidence>
<reference evidence="1 2" key="1">
    <citation type="submission" date="2018-08" db="EMBL/GenBank/DDBJ databases">
        <title>Salinimonas sediminis sp. nov., a piezophilic bacterium isolated from a deep-sea sediment sample from the New Britain Trench.</title>
        <authorList>
            <person name="Cao J."/>
        </authorList>
    </citation>
    <scope>NUCLEOTIDE SEQUENCE [LARGE SCALE GENOMIC DNA]</scope>
    <source>
        <strain evidence="1 2">N102</strain>
    </source>
</reference>
<sequence length="64" mass="6858">MVSCVFLLATKKAHPASLTTADWLDGLRCPVTTKHSGNRYNISVSNTLLAVKNAWLSVSVTGVI</sequence>
<proteinExistence type="predicted"/>
<organism evidence="1 2">
    <name type="scientific">Salinimonas sediminis</name>
    <dbReference type="NCBI Taxonomy" id="2303538"/>
    <lineage>
        <taxon>Bacteria</taxon>
        <taxon>Pseudomonadati</taxon>
        <taxon>Pseudomonadota</taxon>
        <taxon>Gammaproteobacteria</taxon>
        <taxon>Alteromonadales</taxon>
        <taxon>Alteromonadaceae</taxon>
        <taxon>Alteromonas/Salinimonas group</taxon>
        <taxon>Salinimonas</taxon>
    </lineage>
</organism>